<protein>
    <recommendedName>
        <fullName evidence="6">Glucose-methanol-choline oxidoreductase C-terminal domain-containing protein</fullName>
    </recommendedName>
</protein>
<gene>
    <name evidence="7" type="ORF">Vlu01_25040</name>
</gene>
<dbReference type="Gene3D" id="3.50.50.60">
    <property type="entry name" value="FAD/NAD(P)-binding domain"/>
    <property type="match status" value="1"/>
</dbReference>
<keyword evidence="8" id="KW-1185">Reference proteome</keyword>
<proteinExistence type="inferred from homology"/>
<evidence type="ECO:0000256" key="4">
    <source>
        <dbReference type="ARBA" id="ARBA00022827"/>
    </source>
</evidence>
<evidence type="ECO:0000256" key="3">
    <source>
        <dbReference type="ARBA" id="ARBA00022630"/>
    </source>
</evidence>
<comment type="caution">
    <text evidence="7">The sequence shown here is derived from an EMBL/GenBank/DDBJ whole genome shotgun (WGS) entry which is preliminary data.</text>
</comment>
<reference evidence="7 8" key="1">
    <citation type="submission" date="2021-01" db="EMBL/GenBank/DDBJ databases">
        <title>Whole genome shotgun sequence of Verrucosispora lutea NBRC 106530.</title>
        <authorList>
            <person name="Komaki H."/>
            <person name="Tamura T."/>
        </authorList>
    </citation>
    <scope>NUCLEOTIDE SEQUENCE [LARGE SCALE GENOMIC DNA]</scope>
    <source>
        <strain evidence="7 8">NBRC 106530</strain>
    </source>
</reference>
<dbReference type="InterPro" id="IPR007867">
    <property type="entry name" value="GMC_OxRtase_C"/>
</dbReference>
<keyword evidence="3" id="KW-0285">Flavoprotein</keyword>
<comment type="cofactor">
    <cofactor evidence="1">
        <name>FAD</name>
        <dbReference type="ChEBI" id="CHEBI:57692"/>
    </cofactor>
</comment>
<evidence type="ECO:0000256" key="5">
    <source>
        <dbReference type="ARBA" id="ARBA00023002"/>
    </source>
</evidence>
<sequence>MHKARCVRLRQGEESTLSIHGAVFVLAASPVESARLVMVSEIAEAQSSSSAVGRYLAEHIYCRGYLDVSDRPELRHGPVNVYIPPLGSGLDDRYQIEIRSTTHSDDNRLLLRVTGSAAMDPRRENRVLISPDRVDAHGVAKAITELTRSPDDERRTISMISLMDDVVSSFGSRWLTPPRPLPCGASYHEVGTLRISAAEQESAATRNGLLFGTENVFVGDGAAFASVGTANPILTLTAMGYRLADGLVHLLDSAS</sequence>
<dbReference type="SUPFAM" id="SSF51905">
    <property type="entry name" value="FAD/NAD(P)-binding domain"/>
    <property type="match status" value="1"/>
</dbReference>
<keyword evidence="5" id="KW-0560">Oxidoreductase</keyword>
<dbReference type="SUPFAM" id="SSF54373">
    <property type="entry name" value="FAD-linked reductases, C-terminal domain"/>
    <property type="match status" value="1"/>
</dbReference>
<evidence type="ECO:0000313" key="8">
    <source>
        <dbReference type="Proteomes" id="UP000643165"/>
    </source>
</evidence>
<evidence type="ECO:0000256" key="2">
    <source>
        <dbReference type="ARBA" id="ARBA00010790"/>
    </source>
</evidence>
<dbReference type="Proteomes" id="UP000643165">
    <property type="component" value="Unassembled WGS sequence"/>
</dbReference>
<evidence type="ECO:0000259" key="6">
    <source>
        <dbReference type="Pfam" id="PF05199"/>
    </source>
</evidence>
<dbReference type="InterPro" id="IPR051473">
    <property type="entry name" value="P2Ox-like"/>
</dbReference>
<comment type="similarity">
    <text evidence="2">Belongs to the GMC oxidoreductase family.</text>
</comment>
<dbReference type="EMBL" id="BOPB01000011">
    <property type="protein sequence ID" value="GIJ21880.1"/>
    <property type="molecule type" value="Genomic_DNA"/>
</dbReference>
<dbReference type="PANTHER" id="PTHR42784">
    <property type="entry name" value="PYRANOSE 2-OXIDASE"/>
    <property type="match status" value="1"/>
</dbReference>
<feature type="domain" description="Glucose-methanol-choline oxidoreductase C-terminal" evidence="6">
    <location>
        <begin position="121"/>
        <end position="240"/>
    </location>
</feature>
<name>A0ABQ4IVE1_9ACTN</name>
<dbReference type="InterPro" id="IPR036188">
    <property type="entry name" value="FAD/NAD-bd_sf"/>
</dbReference>
<organism evidence="7 8">
    <name type="scientific">Micromonospora lutea</name>
    <dbReference type="NCBI Taxonomy" id="419825"/>
    <lineage>
        <taxon>Bacteria</taxon>
        <taxon>Bacillati</taxon>
        <taxon>Actinomycetota</taxon>
        <taxon>Actinomycetes</taxon>
        <taxon>Micromonosporales</taxon>
        <taxon>Micromonosporaceae</taxon>
        <taxon>Micromonospora</taxon>
    </lineage>
</organism>
<accession>A0ABQ4IVE1</accession>
<keyword evidence="4" id="KW-0274">FAD</keyword>
<dbReference type="Pfam" id="PF05199">
    <property type="entry name" value="GMC_oxred_C"/>
    <property type="match status" value="1"/>
</dbReference>
<evidence type="ECO:0000313" key="7">
    <source>
        <dbReference type="EMBL" id="GIJ21880.1"/>
    </source>
</evidence>
<evidence type="ECO:0000256" key="1">
    <source>
        <dbReference type="ARBA" id="ARBA00001974"/>
    </source>
</evidence>
<dbReference type="PANTHER" id="PTHR42784:SF1">
    <property type="entry name" value="PYRANOSE 2-OXIDASE"/>
    <property type="match status" value="1"/>
</dbReference>